<dbReference type="InterPro" id="IPR000253">
    <property type="entry name" value="FHA_dom"/>
</dbReference>
<dbReference type="Gene3D" id="2.60.200.20">
    <property type="match status" value="2"/>
</dbReference>
<dbReference type="Pfam" id="PF00498">
    <property type="entry name" value="FHA"/>
    <property type="match status" value="2"/>
</dbReference>
<dbReference type="CDD" id="cd00060">
    <property type="entry name" value="FHA"/>
    <property type="match status" value="2"/>
</dbReference>
<dbReference type="EMBL" id="CP158568">
    <property type="protein sequence ID" value="XBY43280.1"/>
    <property type="molecule type" value="Genomic_DNA"/>
</dbReference>
<dbReference type="AlphaFoldDB" id="A0AAU7X624"/>
<gene>
    <name evidence="3" type="ORF">ABS361_14400</name>
</gene>
<evidence type="ECO:0000256" key="1">
    <source>
        <dbReference type="SAM" id="MobiDB-lite"/>
    </source>
</evidence>
<evidence type="ECO:0000313" key="3">
    <source>
        <dbReference type="EMBL" id="XBY43280.1"/>
    </source>
</evidence>
<feature type="domain" description="FHA" evidence="2">
    <location>
        <begin position="6"/>
        <end position="60"/>
    </location>
</feature>
<dbReference type="SMART" id="SM00240">
    <property type="entry name" value="FHA"/>
    <property type="match status" value="2"/>
</dbReference>
<dbReference type="PROSITE" id="PS50006">
    <property type="entry name" value="FHA_DOMAIN"/>
    <property type="match status" value="2"/>
</dbReference>
<sequence>MRSARLVIGRHSDDDLRIGDVTVSRHHALLSRGADGTFEILNQTADRPEPNQLLVNGIHRARATLADGDIVTVGAVSFRFRGPSGSRRGVTPPHRPEQAMAEDDDIPPTTQIVRHLRKDDAAAETETDTDDVATQVVFARSERPIARVVVMGGHGAGQVRLVYRGTNAIGRERANRIALDFGDPTVSRRDHAILVADGPNGPFRLIDGGKVNPVVVNGRLLRGEAELKIGDTIEVGTTTLLLQGI</sequence>
<evidence type="ECO:0000259" key="2">
    <source>
        <dbReference type="PROSITE" id="PS50006"/>
    </source>
</evidence>
<dbReference type="RefSeq" id="WP_407048379.1">
    <property type="nucleotide sequence ID" value="NZ_CP158568.1"/>
</dbReference>
<proteinExistence type="predicted"/>
<accession>A0AAU7X624</accession>
<dbReference type="SUPFAM" id="SSF49879">
    <property type="entry name" value="SMAD/FHA domain"/>
    <property type="match status" value="2"/>
</dbReference>
<feature type="domain" description="FHA" evidence="2">
    <location>
        <begin position="167"/>
        <end position="221"/>
    </location>
</feature>
<reference evidence="3" key="1">
    <citation type="submission" date="2024-06" db="EMBL/GenBank/DDBJ databases">
        <title>Methylostella associata gen. nov., sp. nov., a novel Ancalomicrobiaceae-affiliated facultatively methylotrophic bacteria that feed on methanotrophs of the genus Methylococcus.</title>
        <authorList>
            <person name="Saltykova V."/>
            <person name="Danilova O.V."/>
            <person name="Oshkin I.Y."/>
            <person name="Belova S.E."/>
            <person name="Pimenov N.V."/>
            <person name="Dedysh S.N."/>
        </authorList>
    </citation>
    <scope>NUCLEOTIDE SEQUENCE</scope>
    <source>
        <strain evidence="3">S20</strain>
    </source>
</reference>
<protein>
    <submittedName>
        <fullName evidence="3">FHA domain-containing protein</fullName>
    </submittedName>
</protein>
<organism evidence="3">
    <name type="scientific">Methyloraptor flagellatus</name>
    <dbReference type="NCBI Taxonomy" id="3162530"/>
    <lineage>
        <taxon>Bacteria</taxon>
        <taxon>Pseudomonadati</taxon>
        <taxon>Pseudomonadota</taxon>
        <taxon>Alphaproteobacteria</taxon>
        <taxon>Hyphomicrobiales</taxon>
        <taxon>Ancalomicrobiaceae</taxon>
        <taxon>Methyloraptor</taxon>
    </lineage>
</organism>
<dbReference type="KEGG" id="mflg:ABS361_14400"/>
<dbReference type="InterPro" id="IPR008984">
    <property type="entry name" value="SMAD_FHA_dom_sf"/>
</dbReference>
<feature type="region of interest" description="Disordered" evidence="1">
    <location>
        <begin position="82"/>
        <end position="103"/>
    </location>
</feature>
<name>A0AAU7X624_9HYPH</name>